<dbReference type="InterPro" id="IPR052787">
    <property type="entry name" value="MAVS"/>
</dbReference>
<reference evidence="4" key="1">
    <citation type="journal article" date="2023" name="G3 (Bethesda)">
        <title>Whole genome assemblies of Zophobas morio and Tenebrio molitor.</title>
        <authorList>
            <person name="Kaur S."/>
            <person name="Stinson S.A."/>
            <person name="diCenzo G.C."/>
        </authorList>
    </citation>
    <scope>NUCLEOTIDE SEQUENCE</scope>
    <source>
        <strain evidence="4">QUZm001</strain>
    </source>
</reference>
<keyword evidence="1" id="KW-0233">DNA recombination</keyword>
<dbReference type="PANTHER" id="PTHR21446">
    <property type="entry name" value="DUF3504 DOMAIN-CONTAINING PROTEIN"/>
    <property type="match status" value="1"/>
</dbReference>
<dbReference type="Gene3D" id="1.10.443.10">
    <property type="entry name" value="Intergrase catalytic core"/>
    <property type="match status" value="1"/>
</dbReference>
<dbReference type="InterPro" id="IPR013762">
    <property type="entry name" value="Integrase-like_cat_sf"/>
</dbReference>
<dbReference type="SUPFAM" id="SSF56349">
    <property type="entry name" value="DNA breaking-rejoining enzymes"/>
    <property type="match status" value="1"/>
</dbReference>
<dbReference type="InterPro" id="IPR011010">
    <property type="entry name" value="DNA_brk_join_enz"/>
</dbReference>
<dbReference type="Pfam" id="PF00589">
    <property type="entry name" value="Phage_integrase"/>
    <property type="match status" value="1"/>
</dbReference>
<evidence type="ECO:0000256" key="2">
    <source>
        <dbReference type="SAM" id="SignalP"/>
    </source>
</evidence>
<dbReference type="GO" id="GO:0003677">
    <property type="term" value="F:DNA binding"/>
    <property type="evidence" value="ECO:0007669"/>
    <property type="project" value="InterPro"/>
</dbReference>
<comment type="caution">
    <text evidence="4">The sequence shown here is derived from an EMBL/GenBank/DDBJ whole genome shotgun (WGS) entry which is preliminary data.</text>
</comment>
<dbReference type="GO" id="GO:0006310">
    <property type="term" value="P:DNA recombination"/>
    <property type="evidence" value="ECO:0007669"/>
    <property type="project" value="UniProtKB-KW"/>
</dbReference>
<accession>A0AA38MKH7</accession>
<dbReference type="PANTHER" id="PTHR21446:SF12">
    <property type="entry name" value="POTASSIUM CHANNEL TETRAMERIZATION DOMAIN CONTAINING 1"/>
    <property type="match status" value="1"/>
</dbReference>
<gene>
    <name evidence="4" type="ORF">Zmor_011563</name>
</gene>
<evidence type="ECO:0000313" key="4">
    <source>
        <dbReference type="EMBL" id="KAJ3659901.1"/>
    </source>
</evidence>
<organism evidence="4 5">
    <name type="scientific">Zophobas morio</name>
    <dbReference type="NCBI Taxonomy" id="2755281"/>
    <lineage>
        <taxon>Eukaryota</taxon>
        <taxon>Metazoa</taxon>
        <taxon>Ecdysozoa</taxon>
        <taxon>Arthropoda</taxon>
        <taxon>Hexapoda</taxon>
        <taxon>Insecta</taxon>
        <taxon>Pterygota</taxon>
        <taxon>Neoptera</taxon>
        <taxon>Endopterygota</taxon>
        <taxon>Coleoptera</taxon>
        <taxon>Polyphaga</taxon>
        <taxon>Cucujiformia</taxon>
        <taxon>Tenebrionidae</taxon>
        <taxon>Zophobas</taxon>
    </lineage>
</organism>
<sequence length="425" mass="48830">MALMLFTFFLIFRRILNGRNTIMNKRFSDKSLSDIGDSIVSSVPQNTRKSHSSVWSQFENFCSERNYILQASTTPEEISNILMDYAYNMKKVDGSDYKESCVKTMWNVTAKLVQGKFFNEYQISINPFNDLCFKKARNARDSKRRELQAQADKRKVSSVALTEEELMKIKNLYLEENPDGLQKKFFFLANYELAWRGGEATNCLIKHFKYETDNNGKRTGRIEYNPIFSKTAQGGNHRLEDSKWLTTNKADLHMCPVRVLTLLLSKRTPNITCERLFLTVNPYWKKSSSSAWYKNTPIGRNEINKWTRCAAEEIGIDTKRVKITNHSTRSTVVSHLVKAGISEHQLIKITGHKNTTSLKPYLKVDQEHHKKIVDHMQGRTATQNAIVTSGTFSSKGARLESEETANKIVYNNCTFQVTSCNNANF</sequence>
<dbReference type="AlphaFoldDB" id="A0AA38MKH7"/>
<dbReference type="EMBL" id="JALNTZ010000003">
    <property type="protein sequence ID" value="KAJ3659901.1"/>
    <property type="molecule type" value="Genomic_DNA"/>
</dbReference>
<feature type="domain" description="Tyr recombinase" evidence="3">
    <location>
        <begin position="240"/>
        <end position="367"/>
    </location>
</feature>
<proteinExistence type="predicted"/>
<keyword evidence="2" id="KW-0732">Signal</keyword>
<feature type="chain" id="PRO_5041467297" description="Tyr recombinase domain-containing protein" evidence="2">
    <location>
        <begin position="19"/>
        <end position="425"/>
    </location>
</feature>
<dbReference type="Proteomes" id="UP001168821">
    <property type="component" value="Unassembled WGS sequence"/>
</dbReference>
<protein>
    <recommendedName>
        <fullName evidence="3">Tyr recombinase domain-containing protein</fullName>
    </recommendedName>
</protein>
<dbReference type="InterPro" id="IPR002104">
    <property type="entry name" value="Integrase_catalytic"/>
</dbReference>
<evidence type="ECO:0000259" key="3">
    <source>
        <dbReference type="Pfam" id="PF00589"/>
    </source>
</evidence>
<name>A0AA38MKH7_9CUCU</name>
<keyword evidence="5" id="KW-1185">Reference proteome</keyword>
<evidence type="ECO:0000256" key="1">
    <source>
        <dbReference type="ARBA" id="ARBA00023172"/>
    </source>
</evidence>
<dbReference type="GO" id="GO:0015074">
    <property type="term" value="P:DNA integration"/>
    <property type="evidence" value="ECO:0007669"/>
    <property type="project" value="InterPro"/>
</dbReference>
<feature type="signal peptide" evidence="2">
    <location>
        <begin position="1"/>
        <end position="18"/>
    </location>
</feature>
<evidence type="ECO:0000313" key="5">
    <source>
        <dbReference type="Proteomes" id="UP001168821"/>
    </source>
</evidence>